<sequence>MADPLSVAGLAFAVVSLGLQVTGGITHYFDALNSRDQDIASARQQNDTLQKTLQVVETSISRLQHDHNAATAALHECLDSCKKELQALEHIVAELVDCDQATSSRRNNIRNRGKRLLYPFNRPKLEQIATRLHHINATLQLALQTLGLSVLQLGTEKLAMLEATSHTTSTGLLSVQSEVLAMSTPLQGMHSTLSRVETRFDDLENLFKQLLVRTSTINGTPSEATPSMVTGRLLSKPGLLQEMCDAAGAQAWHRSNETRRVMHHGTSQLNRTVSMYTGGRFSCLCRRNQQLQRKNAVWGSFSLSLETTIEQHLPGCPATQMIAVTDRRQKISLTYAGLQSLLNLAIQLSFMVRSGAGGWSFGSTFTYYPLVDSESAPAFRMLFLLIRSRCYLNDGFTNDGLLGDVAWQEKLIPSVVSAVLRLFRAKKASPRAVDANNRSLVYNVAECVNFRIGRFYPSPSQNESSPLLDLLQYLLINKAPANDYDTSGGTPLSRMFTSTTYGSVADPLAVTSAKMILQSNTEENVACLSCPSPPANMMIPGLSGRMIYTQGPAVILYFLACSANIAIAYGCGPLSLAILSNNLEKVELLVGKHPTTLAERNIFGHTPLHLAADKPSCLRLLVKAADARLLNQADRRDVLGKSVLEAAVSLSKLHCREDSRMCQGCRCDECAVILLEADCAFPVSENLTHVLCNASERCKLTYVRYMKDRRDRLKQLALENLPIAEVERLGLASERVLDSHASEVTQLLQDSGIAVPAALAVMRSEPLPVYQALCSPDDAEIFFRVGFRDTDSWCTADTAELERIPGIGLPYLYWLTKHGGISCQLSVASARDIFTAHFTFWKIGHDFGTSWPGSFLRFGQIEHTINSHSPLQPPLDDRIAWIHELHSAVFPANITDACHCQCSPGGCTPITSLLKGAINDWDFTYRPRHSPQVSVTEDGDDLQSSTVDSTDSSYDSVTEDRNPLLELIPGFIQYLEHFWCHFEVRHHVTALRYITYTALGIRHSCCNPYSSYDMSEDEVEDEEYKLELLKELLCEFQEELIVVLEGPDLGVTNLTDFWQRTWVGRMSEVLDRLEGSDLPDEERRGAEEVGVIWEKSRPEPPGVRGNPYRSTMLEFWMYELEKIEADCN</sequence>
<dbReference type="AlphaFoldDB" id="A0A096PFI7"/>
<feature type="region of interest" description="Disordered" evidence="1">
    <location>
        <begin position="930"/>
        <end position="955"/>
    </location>
</feature>
<accession>A0A096PFI7</accession>
<organism evidence="2">
    <name type="scientific">Fusarium pseudograminearum CS5834</name>
    <dbReference type="NCBI Taxonomy" id="1318459"/>
    <lineage>
        <taxon>Eukaryota</taxon>
        <taxon>Fungi</taxon>
        <taxon>Dikarya</taxon>
        <taxon>Ascomycota</taxon>
        <taxon>Pezizomycotina</taxon>
        <taxon>Sordariomycetes</taxon>
        <taxon>Hypocreomycetidae</taxon>
        <taxon>Hypocreales</taxon>
        <taxon>Nectriaceae</taxon>
        <taxon>Fusarium</taxon>
    </lineage>
</organism>
<evidence type="ECO:0000313" key="2">
    <source>
        <dbReference type="EMBL" id="CEG03528.1"/>
    </source>
</evidence>
<dbReference type="InterPro" id="IPR002110">
    <property type="entry name" value="Ankyrin_rpt"/>
</dbReference>
<dbReference type="InterPro" id="IPR036770">
    <property type="entry name" value="Ankyrin_rpt-contain_sf"/>
</dbReference>
<dbReference type="Gene3D" id="1.25.40.20">
    <property type="entry name" value="Ankyrin repeat-containing domain"/>
    <property type="match status" value="1"/>
</dbReference>
<feature type="compositionally biased region" description="Low complexity" evidence="1">
    <location>
        <begin position="942"/>
        <end position="955"/>
    </location>
</feature>
<name>A0A096PFI7_FUSPS</name>
<proteinExistence type="predicted"/>
<dbReference type="EMBL" id="CBMF010001113">
    <property type="protein sequence ID" value="CEG03528.1"/>
    <property type="molecule type" value="Genomic_DNA"/>
</dbReference>
<reference evidence="2" key="1">
    <citation type="submission" date="2013-05" db="EMBL/GenBank/DDBJ databases">
        <title>Draft genome sequences of six wheat associated Fusarium spp. isolates.</title>
        <authorList>
            <person name="Moolhuijzen P.M."/>
            <person name="Manners J.M."/>
            <person name="Wilcox S."/>
            <person name="Bellgard M.I."/>
            <person name="Gardiner D.M."/>
        </authorList>
    </citation>
    <scope>NUCLEOTIDE SEQUENCE</scope>
    <source>
        <strain evidence="2">CS5834</strain>
        <strain evidence="2">CS5834</strain>
    </source>
</reference>
<dbReference type="SUPFAM" id="SSF48403">
    <property type="entry name" value="Ankyrin repeat"/>
    <property type="match status" value="1"/>
</dbReference>
<comment type="caution">
    <text evidence="2">The sequence shown here is derived from an EMBL/GenBank/DDBJ whole genome shotgun (WGS) entry which is preliminary data.</text>
</comment>
<gene>
    <name evidence="2" type="ORF">BN849_0125270</name>
</gene>
<evidence type="ECO:0000256" key="1">
    <source>
        <dbReference type="SAM" id="MobiDB-lite"/>
    </source>
</evidence>
<protein>
    <submittedName>
        <fullName evidence="2">WGS project CBMF000000000 data, contig CS5834_c001119</fullName>
    </submittedName>
</protein>
<dbReference type="Pfam" id="PF00023">
    <property type="entry name" value="Ank"/>
    <property type="match status" value="1"/>
</dbReference>